<dbReference type="EMBL" id="CM018050">
    <property type="protein sequence ID" value="KAA8517893.1"/>
    <property type="molecule type" value="Genomic_DNA"/>
</dbReference>
<evidence type="ECO:0000256" key="2">
    <source>
        <dbReference type="ARBA" id="ARBA00022801"/>
    </source>
</evidence>
<dbReference type="Proteomes" id="UP000325577">
    <property type="component" value="Linkage Group LG7"/>
</dbReference>
<dbReference type="GO" id="GO:0003676">
    <property type="term" value="F:nucleic acid binding"/>
    <property type="evidence" value="ECO:0007669"/>
    <property type="project" value="InterPro"/>
</dbReference>
<dbReference type="Pfam" id="PF01612">
    <property type="entry name" value="DNA_pol_A_exo1"/>
    <property type="match status" value="1"/>
</dbReference>
<dbReference type="PANTHER" id="PTHR13620">
    <property type="entry name" value="3-5 EXONUCLEASE"/>
    <property type="match status" value="1"/>
</dbReference>
<dbReference type="GO" id="GO:0006139">
    <property type="term" value="P:nucleobase-containing compound metabolic process"/>
    <property type="evidence" value="ECO:0007669"/>
    <property type="project" value="InterPro"/>
</dbReference>
<dbReference type="CDD" id="cd06141">
    <property type="entry name" value="WRN_exo"/>
    <property type="match status" value="1"/>
</dbReference>
<dbReference type="PANTHER" id="PTHR13620:SF105">
    <property type="entry name" value="OS01G0737700 PROTEIN"/>
    <property type="match status" value="1"/>
</dbReference>
<accession>A0A5J4ZGU6</accession>
<dbReference type="OrthoDB" id="1920326at2759"/>
<name>A0A5J4ZGU6_9ASTE</name>
<dbReference type="AlphaFoldDB" id="A0A5J4ZGU6"/>
<keyword evidence="1" id="KW-0540">Nuclease</keyword>
<dbReference type="InterPro" id="IPR051132">
    <property type="entry name" value="3-5_Exonuclease_domain"/>
</dbReference>
<sequence length="204" mass="23525">MNLSIVDYELPNDTHNLYDITFFNDQIHTLVTRAPSLVDGWIAEIENIHSRRLHRLIVGLDVEWRPNRSRHINNPAATLQLCVGRRCLIFQLLYTSYFPQSLVDFLSNPNYTFVGAGINGDVEKLIEDHDLVVARTVDLGKLASEEYGIRQLRNAGLKTLAREVLGKEVAKPKRITMSRWDNEWLTPAQIQTISLLYFIYDRIC</sequence>
<dbReference type="GO" id="GO:0005737">
    <property type="term" value="C:cytoplasm"/>
    <property type="evidence" value="ECO:0007669"/>
    <property type="project" value="TreeGrafter"/>
</dbReference>
<evidence type="ECO:0000256" key="1">
    <source>
        <dbReference type="ARBA" id="ARBA00022722"/>
    </source>
</evidence>
<evidence type="ECO:0000259" key="3">
    <source>
        <dbReference type="Pfam" id="PF01612"/>
    </source>
</evidence>
<dbReference type="InterPro" id="IPR002562">
    <property type="entry name" value="3'-5'_exonuclease_dom"/>
</dbReference>
<dbReference type="InterPro" id="IPR012337">
    <property type="entry name" value="RNaseH-like_sf"/>
</dbReference>
<keyword evidence="5" id="KW-1185">Reference proteome</keyword>
<evidence type="ECO:0000313" key="4">
    <source>
        <dbReference type="EMBL" id="KAA8517893.1"/>
    </source>
</evidence>
<gene>
    <name evidence="4" type="ORF">F0562_015367</name>
</gene>
<feature type="domain" description="3'-5' exonuclease" evidence="3">
    <location>
        <begin position="47"/>
        <end position="190"/>
    </location>
</feature>
<organism evidence="4 5">
    <name type="scientific">Nyssa sinensis</name>
    <dbReference type="NCBI Taxonomy" id="561372"/>
    <lineage>
        <taxon>Eukaryota</taxon>
        <taxon>Viridiplantae</taxon>
        <taxon>Streptophyta</taxon>
        <taxon>Embryophyta</taxon>
        <taxon>Tracheophyta</taxon>
        <taxon>Spermatophyta</taxon>
        <taxon>Magnoliopsida</taxon>
        <taxon>eudicotyledons</taxon>
        <taxon>Gunneridae</taxon>
        <taxon>Pentapetalae</taxon>
        <taxon>asterids</taxon>
        <taxon>Cornales</taxon>
        <taxon>Nyssaceae</taxon>
        <taxon>Nyssa</taxon>
    </lineage>
</organism>
<reference evidence="4 5" key="1">
    <citation type="submission" date="2019-09" db="EMBL/GenBank/DDBJ databases">
        <title>A chromosome-level genome assembly of the Chinese tupelo Nyssa sinensis.</title>
        <authorList>
            <person name="Yang X."/>
            <person name="Kang M."/>
            <person name="Yang Y."/>
            <person name="Xiong H."/>
            <person name="Wang M."/>
            <person name="Zhang Z."/>
            <person name="Wang Z."/>
            <person name="Wu H."/>
            <person name="Ma T."/>
            <person name="Liu J."/>
            <person name="Xi Z."/>
        </authorList>
    </citation>
    <scope>NUCLEOTIDE SEQUENCE [LARGE SCALE GENOMIC DNA]</scope>
    <source>
        <strain evidence="4">J267</strain>
        <tissue evidence="4">Leaf</tissue>
    </source>
</reference>
<proteinExistence type="predicted"/>
<dbReference type="GO" id="GO:0008408">
    <property type="term" value="F:3'-5' exonuclease activity"/>
    <property type="evidence" value="ECO:0007669"/>
    <property type="project" value="InterPro"/>
</dbReference>
<dbReference type="FunFam" id="3.30.420.10:FF:000054">
    <property type="entry name" value="Werner Syndrome-like exonuclease"/>
    <property type="match status" value="1"/>
</dbReference>
<dbReference type="GO" id="GO:0005634">
    <property type="term" value="C:nucleus"/>
    <property type="evidence" value="ECO:0007669"/>
    <property type="project" value="TreeGrafter"/>
</dbReference>
<dbReference type="SUPFAM" id="SSF53098">
    <property type="entry name" value="Ribonuclease H-like"/>
    <property type="match status" value="1"/>
</dbReference>
<evidence type="ECO:0000313" key="5">
    <source>
        <dbReference type="Proteomes" id="UP000325577"/>
    </source>
</evidence>
<dbReference type="Gene3D" id="3.30.420.10">
    <property type="entry name" value="Ribonuclease H-like superfamily/Ribonuclease H"/>
    <property type="match status" value="1"/>
</dbReference>
<keyword evidence="2" id="KW-0378">Hydrolase</keyword>
<protein>
    <recommendedName>
        <fullName evidence="3">3'-5' exonuclease domain-containing protein</fullName>
    </recommendedName>
</protein>
<dbReference type="InterPro" id="IPR036397">
    <property type="entry name" value="RNaseH_sf"/>
</dbReference>